<dbReference type="GO" id="GO:0009523">
    <property type="term" value="C:photosystem II"/>
    <property type="evidence" value="ECO:0007669"/>
    <property type="project" value="InterPro"/>
</dbReference>
<dbReference type="InterPro" id="IPR010527">
    <property type="entry name" value="PSII_PsbU"/>
</dbReference>
<evidence type="ECO:0000256" key="5">
    <source>
        <dbReference type="ARBA" id="ARBA00043089"/>
    </source>
</evidence>
<dbReference type="EMBL" id="LSRX01000344">
    <property type="protein sequence ID" value="OLP99943.1"/>
    <property type="molecule type" value="Genomic_DNA"/>
</dbReference>
<dbReference type="GO" id="GO:0019898">
    <property type="term" value="C:extrinsic component of membrane"/>
    <property type="evidence" value="ECO:0007669"/>
    <property type="project" value="InterPro"/>
</dbReference>
<evidence type="ECO:0000256" key="1">
    <source>
        <dbReference type="ARBA" id="ARBA00004170"/>
    </source>
</evidence>
<dbReference type="SUPFAM" id="SSF81585">
    <property type="entry name" value="PsbU/PolX domain-like"/>
    <property type="match status" value="1"/>
</dbReference>
<protein>
    <recommendedName>
        <fullName evidence="5">Photosystem II 12 kDa extrinsic protein</fullName>
    </recommendedName>
</protein>
<evidence type="ECO:0000313" key="7">
    <source>
        <dbReference type="EMBL" id="OLP99943.1"/>
    </source>
</evidence>
<dbReference type="Gene3D" id="1.10.150.320">
    <property type="entry name" value="Photosystem II 12 kDa extrinsic protein"/>
    <property type="match status" value="1"/>
</dbReference>
<dbReference type="Pfam" id="PF06514">
    <property type="entry name" value="PsbU"/>
    <property type="match status" value="1"/>
</dbReference>
<dbReference type="GO" id="GO:0042549">
    <property type="term" value="P:photosystem II stabilization"/>
    <property type="evidence" value="ECO:0007669"/>
    <property type="project" value="InterPro"/>
</dbReference>
<evidence type="ECO:0000256" key="3">
    <source>
        <dbReference type="ARBA" id="ARBA00023078"/>
    </source>
</evidence>
<sequence>MRRHQGVPRVGDKDPGIFGPSGPWRPRAMTLAACLLAAALGLAEAYVPTSSLGHVRDRDFGQVPERPVFDEEPLDTEAPSVSAGLAAVATAFSVGSAAGFLSRRRWLAATSAAVALPSQVRAYGRSEQRTELTKVDINNASVREYQQFKGLFPAGAAVISGNGPYKSVQDVYNLPGIRDDDTMKAIVKKYEPYFECKTYDPALSKETRILYKQK</sequence>
<gene>
    <name evidence="7" type="primary">psbU</name>
    <name evidence="7" type="ORF">AK812_SmicGene17429</name>
</gene>
<comment type="caution">
    <text evidence="7">The sequence shown here is derived from an EMBL/GenBank/DDBJ whole genome shotgun (WGS) entry which is preliminary data.</text>
</comment>
<comment type="similarity">
    <text evidence="2">Belongs to the PsbU family.</text>
</comment>
<organism evidence="7 8">
    <name type="scientific">Symbiodinium microadriaticum</name>
    <name type="common">Dinoflagellate</name>
    <name type="synonym">Zooxanthella microadriatica</name>
    <dbReference type="NCBI Taxonomy" id="2951"/>
    <lineage>
        <taxon>Eukaryota</taxon>
        <taxon>Sar</taxon>
        <taxon>Alveolata</taxon>
        <taxon>Dinophyceae</taxon>
        <taxon>Suessiales</taxon>
        <taxon>Symbiodiniaceae</taxon>
        <taxon>Symbiodinium</taxon>
    </lineage>
</organism>
<reference evidence="7 8" key="1">
    <citation type="submission" date="2016-02" db="EMBL/GenBank/DDBJ databases">
        <title>Genome analysis of coral dinoflagellate symbionts highlights evolutionary adaptations to a symbiotic lifestyle.</title>
        <authorList>
            <person name="Aranda M."/>
            <person name="Li Y."/>
            <person name="Liew Y.J."/>
            <person name="Baumgarten S."/>
            <person name="Simakov O."/>
            <person name="Wilson M."/>
            <person name="Piel J."/>
            <person name="Ashoor H."/>
            <person name="Bougouffa S."/>
            <person name="Bajic V.B."/>
            <person name="Ryu T."/>
            <person name="Ravasi T."/>
            <person name="Bayer T."/>
            <person name="Micklem G."/>
            <person name="Kim H."/>
            <person name="Bhak J."/>
            <person name="Lajeunesse T.C."/>
            <person name="Voolstra C.R."/>
        </authorList>
    </citation>
    <scope>NUCLEOTIDE SEQUENCE [LARGE SCALE GENOMIC DNA]</scope>
    <source>
        <strain evidence="7 8">CCMP2467</strain>
    </source>
</reference>
<evidence type="ECO:0000313" key="8">
    <source>
        <dbReference type="Proteomes" id="UP000186817"/>
    </source>
</evidence>
<evidence type="ECO:0000256" key="2">
    <source>
        <dbReference type="ARBA" id="ARBA00010827"/>
    </source>
</evidence>
<feature type="region of interest" description="Disordered" evidence="6">
    <location>
        <begin position="1"/>
        <end position="21"/>
    </location>
</feature>
<accession>A0A1Q9DXN3</accession>
<evidence type="ECO:0000256" key="6">
    <source>
        <dbReference type="SAM" id="MobiDB-lite"/>
    </source>
</evidence>
<dbReference type="Proteomes" id="UP000186817">
    <property type="component" value="Unassembled WGS sequence"/>
</dbReference>
<keyword evidence="3" id="KW-0793">Thylakoid</keyword>
<keyword evidence="4" id="KW-0472">Membrane</keyword>
<keyword evidence="8" id="KW-1185">Reference proteome</keyword>
<dbReference type="GO" id="GO:0015979">
    <property type="term" value="P:photosynthesis"/>
    <property type="evidence" value="ECO:0007669"/>
    <property type="project" value="InterPro"/>
</dbReference>
<comment type="subcellular location">
    <subcellularLocation>
        <location evidence="1">Membrane</location>
        <topology evidence="1">Peripheral membrane protein</topology>
    </subcellularLocation>
</comment>
<dbReference type="AlphaFoldDB" id="A0A1Q9DXN3"/>
<dbReference type="OrthoDB" id="203347at2759"/>
<name>A0A1Q9DXN3_SYMMI</name>
<proteinExistence type="inferred from homology"/>
<evidence type="ECO:0000256" key="4">
    <source>
        <dbReference type="ARBA" id="ARBA00023136"/>
    </source>
</evidence>